<keyword evidence="1" id="KW-0472">Membrane</keyword>
<reference evidence="2" key="1">
    <citation type="journal article" date="2020" name="Nature">
        <title>Giant virus diversity and host interactions through global metagenomics.</title>
        <authorList>
            <person name="Schulz F."/>
            <person name="Roux S."/>
            <person name="Paez-Espino D."/>
            <person name="Jungbluth S."/>
            <person name="Walsh D.A."/>
            <person name="Denef V.J."/>
            <person name="McMahon K.D."/>
            <person name="Konstantinidis K.T."/>
            <person name="Eloe-Fadrosh E.A."/>
            <person name="Kyrpides N.C."/>
            <person name="Woyke T."/>
        </authorList>
    </citation>
    <scope>NUCLEOTIDE SEQUENCE</scope>
    <source>
        <strain evidence="2">GVMAG-M-3300025880-75</strain>
    </source>
</reference>
<dbReference type="EMBL" id="MN740356">
    <property type="protein sequence ID" value="QHU02321.1"/>
    <property type="molecule type" value="Genomic_DNA"/>
</dbReference>
<sequence>MERKLFVCVYYMDLITTNVNKMPFVFLIFTSVLLVVINEKKNLKSCEYVFKQNSCI</sequence>
<feature type="transmembrane region" description="Helical" evidence="1">
    <location>
        <begin position="20"/>
        <end position="37"/>
    </location>
</feature>
<organism evidence="2">
    <name type="scientific">viral metagenome</name>
    <dbReference type="NCBI Taxonomy" id="1070528"/>
    <lineage>
        <taxon>unclassified sequences</taxon>
        <taxon>metagenomes</taxon>
        <taxon>organismal metagenomes</taxon>
    </lineage>
</organism>
<protein>
    <submittedName>
        <fullName evidence="2">Uncharacterized protein</fullName>
    </submittedName>
</protein>
<proteinExistence type="predicted"/>
<evidence type="ECO:0000313" key="2">
    <source>
        <dbReference type="EMBL" id="QHU02321.1"/>
    </source>
</evidence>
<evidence type="ECO:0000256" key="1">
    <source>
        <dbReference type="SAM" id="Phobius"/>
    </source>
</evidence>
<keyword evidence="1" id="KW-0812">Transmembrane</keyword>
<keyword evidence="1" id="KW-1133">Transmembrane helix</keyword>
<dbReference type="AlphaFoldDB" id="A0A6C0JBW9"/>
<accession>A0A6C0JBW9</accession>
<name>A0A6C0JBW9_9ZZZZ</name>